<evidence type="ECO:0000313" key="2">
    <source>
        <dbReference type="Proteomes" id="UP000284605"/>
    </source>
</evidence>
<reference evidence="1 2" key="1">
    <citation type="submission" date="2018-09" db="EMBL/GenBank/DDBJ databases">
        <authorList>
            <person name="Zhu H."/>
        </authorList>
    </citation>
    <scope>NUCLEOTIDE SEQUENCE [LARGE SCALE GENOMIC DNA]</scope>
    <source>
        <strain evidence="1 2">K1W22B-8</strain>
    </source>
</reference>
<dbReference type="AlphaFoldDB" id="A0A418WIX3"/>
<dbReference type="SUPFAM" id="SSF56300">
    <property type="entry name" value="Metallo-dependent phosphatases"/>
    <property type="match status" value="1"/>
</dbReference>
<dbReference type="InterPro" id="IPR029052">
    <property type="entry name" value="Metallo-depent_PP-like"/>
</dbReference>
<evidence type="ECO:0000313" key="1">
    <source>
        <dbReference type="EMBL" id="RJF89978.1"/>
    </source>
</evidence>
<protein>
    <submittedName>
        <fullName evidence="1">Uncharacterized protein</fullName>
    </submittedName>
</protein>
<organism evidence="1 2">
    <name type="scientific">Oleomonas cavernae</name>
    <dbReference type="NCBI Taxonomy" id="2320859"/>
    <lineage>
        <taxon>Bacteria</taxon>
        <taxon>Pseudomonadati</taxon>
        <taxon>Pseudomonadota</taxon>
        <taxon>Alphaproteobacteria</taxon>
        <taxon>Acetobacterales</taxon>
        <taxon>Acetobacteraceae</taxon>
        <taxon>Oleomonas</taxon>
    </lineage>
</organism>
<keyword evidence="2" id="KW-1185">Reference proteome</keyword>
<gene>
    <name evidence="1" type="ORF">D3874_13220</name>
</gene>
<dbReference type="Proteomes" id="UP000284605">
    <property type="component" value="Unassembled WGS sequence"/>
</dbReference>
<accession>A0A418WIX3</accession>
<comment type="caution">
    <text evidence="1">The sequence shown here is derived from an EMBL/GenBank/DDBJ whole genome shotgun (WGS) entry which is preliminary data.</text>
</comment>
<proteinExistence type="predicted"/>
<name>A0A418WIX3_9PROT</name>
<dbReference type="EMBL" id="QYUK01000011">
    <property type="protein sequence ID" value="RJF89978.1"/>
    <property type="molecule type" value="Genomic_DNA"/>
</dbReference>
<sequence>MAGAHSEIYGRIDRARRVWCLGAIHADLNRLIAVHDQLAGRIVTGDRFVYLGNMIGHGARAIETIDEVLAFRRHALSLPGAEPWDVIHLRGAQEEMWVKLAQLQFAPNPREVLHWVLSQGVGATIRSYGIDPDTGFGHCRDGALAITRWTNRLLQAIHGRPGHDEILSSLRRYAATSSDGLLFVNAGLDTGRPLSEQRDTFWWGGSACFDTPNTTYGNFRLIVRGFDRTGAGVAMGDRRATIDGGCGFGGKLHAACFTPDGELADWLEA</sequence>
<dbReference type="Gene3D" id="3.60.21.10">
    <property type="match status" value="1"/>
</dbReference>
<dbReference type="OrthoDB" id="9807890at2"/>